<reference evidence="6 7" key="1">
    <citation type="submission" date="2016-09" db="EMBL/GenBank/DDBJ databases">
        <title>Desulfuribacillus arsenicus sp. nov., an obligately anaerobic, dissimilatory arsenic- and antimonate-reducing bacterium isolated from anoxic sediments.</title>
        <authorList>
            <person name="Abin C.A."/>
            <person name="Hollibaugh J.T."/>
        </authorList>
    </citation>
    <scope>NUCLEOTIDE SEQUENCE [LARGE SCALE GENOMIC DNA]</scope>
    <source>
        <strain evidence="6 7">MLFW-2</strain>
    </source>
</reference>
<dbReference type="SUPFAM" id="SSF52540">
    <property type="entry name" value="P-loop containing nucleoside triphosphate hydrolases"/>
    <property type="match status" value="1"/>
</dbReference>
<keyword evidence="3" id="KW-0547">Nucleotide-binding</keyword>
<dbReference type="FunFam" id="3.40.50.300:FF:000032">
    <property type="entry name" value="Export ABC transporter ATP-binding protein"/>
    <property type="match status" value="1"/>
</dbReference>
<dbReference type="OrthoDB" id="9791546at2"/>
<name>A0A1E5L4M3_9FIRM</name>
<protein>
    <submittedName>
        <fullName evidence="6">Macrolide ABC transporter ATP-binding protein</fullName>
    </submittedName>
</protein>
<dbReference type="GO" id="GO:0098796">
    <property type="term" value="C:membrane protein complex"/>
    <property type="evidence" value="ECO:0007669"/>
    <property type="project" value="UniProtKB-ARBA"/>
</dbReference>
<evidence type="ECO:0000256" key="3">
    <source>
        <dbReference type="ARBA" id="ARBA00022741"/>
    </source>
</evidence>
<dbReference type="RefSeq" id="WP_069702654.1">
    <property type="nucleotide sequence ID" value="NZ_MJAT01000035.1"/>
</dbReference>
<proteinExistence type="inferred from homology"/>
<keyword evidence="7" id="KW-1185">Reference proteome</keyword>
<feature type="domain" description="ABC transporter" evidence="5">
    <location>
        <begin position="7"/>
        <end position="234"/>
    </location>
</feature>
<accession>A0A1E5L4M3</accession>
<gene>
    <name evidence="6" type="ORF">BHU72_06930</name>
</gene>
<keyword evidence="2" id="KW-0813">Transport</keyword>
<dbReference type="InterPro" id="IPR003593">
    <property type="entry name" value="AAA+_ATPase"/>
</dbReference>
<evidence type="ECO:0000313" key="6">
    <source>
        <dbReference type="EMBL" id="OEH84919.1"/>
    </source>
</evidence>
<comment type="similarity">
    <text evidence="1">Belongs to the ABC transporter superfamily.</text>
</comment>
<dbReference type="PANTHER" id="PTHR42798:SF2">
    <property type="entry name" value="ABC TRANSPORTER ATP-BINDING PROTEIN MG467-RELATED"/>
    <property type="match status" value="1"/>
</dbReference>
<evidence type="ECO:0000259" key="5">
    <source>
        <dbReference type="PROSITE" id="PS50893"/>
    </source>
</evidence>
<dbReference type="PANTHER" id="PTHR42798">
    <property type="entry name" value="LIPOPROTEIN-RELEASING SYSTEM ATP-BINDING PROTEIN LOLD"/>
    <property type="match status" value="1"/>
</dbReference>
<dbReference type="SMART" id="SM00382">
    <property type="entry name" value="AAA"/>
    <property type="match status" value="1"/>
</dbReference>
<dbReference type="Proteomes" id="UP000095255">
    <property type="component" value="Unassembled WGS sequence"/>
</dbReference>
<dbReference type="EMBL" id="MJAT01000035">
    <property type="protein sequence ID" value="OEH84919.1"/>
    <property type="molecule type" value="Genomic_DNA"/>
</dbReference>
<dbReference type="InterPro" id="IPR017871">
    <property type="entry name" value="ABC_transporter-like_CS"/>
</dbReference>
<comment type="caution">
    <text evidence="6">The sequence shown here is derived from an EMBL/GenBank/DDBJ whole genome shotgun (WGS) entry which is preliminary data.</text>
</comment>
<evidence type="ECO:0000256" key="1">
    <source>
        <dbReference type="ARBA" id="ARBA00005417"/>
    </source>
</evidence>
<dbReference type="AlphaFoldDB" id="A0A1E5L4M3"/>
<dbReference type="GO" id="GO:0005524">
    <property type="term" value="F:ATP binding"/>
    <property type="evidence" value="ECO:0007669"/>
    <property type="project" value="UniProtKB-KW"/>
</dbReference>
<dbReference type="STRING" id="1390249.BHU72_06930"/>
<dbReference type="GO" id="GO:0022857">
    <property type="term" value="F:transmembrane transporter activity"/>
    <property type="evidence" value="ECO:0007669"/>
    <property type="project" value="UniProtKB-ARBA"/>
</dbReference>
<dbReference type="GO" id="GO:0016887">
    <property type="term" value="F:ATP hydrolysis activity"/>
    <property type="evidence" value="ECO:0007669"/>
    <property type="project" value="InterPro"/>
</dbReference>
<dbReference type="Pfam" id="PF00005">
    <property type="entry name" value="ABC_tran"/>
    <property type="match status" value="1"/>
</dbReference>
<dbReference type="InterPro" id="IPR027417">
    <property type="entry name" value="P-loop_NTPase"/>
</dbReference>
<evidence type="ECO:0000256" key="2">
    <source>
        <dbReference type="ARBA" id="ARBA00022448"/>
    </source>
</evidence>
<evidence type="ECO:0000256" key="4">
    <source>
        <dbReference type="ARBA" id="ARBA00022840"/>
    </source>
</evidence>
<dbReference type="InterPro" id="IPR003439">
    <property type="entry name" value="ABC_transporter-like_ATP-bd"/>
</dbReference>
<organism evidence="6 7">
    <name type="scientific">Desulfuribacillus stibiiarsenatis</name>
    <dbReference type="NCBI Taxonomy" id="1390249"/>
    <lineage>
        <taxon>Bacteria</taxon>
        <taxon>Bacillati</taxon>
        <taxon>Bacillota</taxon>
        <taxon>Desulfuribacillia</taxon>
        <taxon>Desulfuribacillales</taxon>
        <taxon>Desulfuribacillaceae</taxon>
        <taxon>Desulfuribacillus</taxon>
    </lineage>
</organism>
<evidence type="ECO:0000313" key="7">
    <source>
        <dbReference type="Proteomes" id="UP000095255"/>
    </source>
</evidence>
<dbReference type="InterPro" id="IPR017911">
    <property type="entry name" value="MacB-like_ATP-bd"/>
</dbReference>
<dbReference type="Gene3D" id="3.40.50.300">
    <property type="entry name" value="P-loop containing nucleotide triphosphate hydrolases"/>
    <property type="match status" value="1"/>
</dbReference>
<dbReference type="PROSITE" id="PS00211">
    <property type="entry name" value="ABC_TRANSPORTER_1"/>
    <property type="match status" value="1"/>
</dbReference>
<dbReference type="CDD" id="cd03255">
    <property type="entry name" value="ABC_MJ0796_LolCDE_FtsE"/>
    <property type="match status" value="1"/>
</dbReference>
<keyword evidence="4 6" id="KW-0067">ATP-binding</keyword>
<dbReference type="PROSITE" id="PS50893">
    <property type="entry name" value="ABC_TRANSPORTER_2"/>
    <property type="match status" value="1"/>
</dbReference>
<sequence length="236" mass="26253">MDQSIIFTANKVSKWYQMGEVRVEALKEASFEVYKGEFIVVLGPSGSGKSTMLNVIGGMDKVSGGELHYHGSPLHKASERMLTKYRREAVGFVFQHYNLMSNLTALENVNLSVEISRNPLSAMEVLKDVGLAERADHFPSQLSGGEQQRVAIARAIAKNPEILLCDEPTGALDYKTGIHVLRLLRKFNVEYQKTVMVITHNASIADMADRVFTMKDGKLADIRVNQNPVAPEEVSW</sequence>